<dbReference type="AlphaFoldDB" id="A0A5J5ENB1"/>
<sequence length="169" mass="19522">MAPAPSVAAAAAGPAKPRFNPDDLPQILFGKELEEWISHMEDIVTSFVELVVCRHVLHRCFVKGHPMRDWYLTKPSEVHRKYLLLKWVYQGLEEANMILKIKVAMNSEMVRFCEEKTNIDGFISELMDYDWISSPAPHSPRRIFAPEAFVWWKTNRHRALAFPASNLEA</sequence>
<reference evidence="1 2" key="1">
    <citation type="submission" date="2019-09" db="EMBL/GenBank/DDBJ databases">
        <title>Draft genome of the ectomycorrhizal ascomycete Sphaerosporella brunnea.</title>
        <authorList>
            <consortium name="DOE Joint Genome Institute"/>
            <person name="Benucci G.M."/>
            <person name="Marozzi G."/>
            <person name="Antonielli L."/>
            <person name="Sanchez S."/>
            <person name="Marco P."/>
            <person name="Wang X."/>
            <person name="Falini L.B."/>
            <person name="Barry K."/>
            <person name="Haridas S."/>
            <person name="Lipzen A."/>
            <person name="Labutti K."/>
            <person name="Grigoriev I.V."/>
            <person name="Murat C."/>
            <person name="Martin F."/>
            <person name="Albertini E."/>
            <person name="Donnini D."/>
            <person name="Bonito G."/>
        </authorList>
    </citation>
    <scope>NUCLEOTIDE SEQUENCE [LARGE SCALE GENOMIC DNA]</scope>
    <source>
        <strain evidence="1 2">Sb_GMNB300</strain>
    </source>
</reference>
<protein>
    <submittedName>
        <fullName evidence="1">Uncharacterized protein</fullName>
    </submittedName>
</protein>
<organism evidence="1 2">
    <name type="scientific">Sphaerosporella brunnea</name>
    <dbReference type="NCBI Taxonomy" id="1250544"/>
    <lineage>
        <taxon>Eukaryota</taxon>
        <taxon>Fungi</taxon>
        <taxon>Dikarya</taxon>
        <taxon>Ascomycota</taxon>
        <taxon>Pezizomycotina</taxon>
        <taxon>Pezizomycetes</taxon>
        <taxon>Pezizales</taxon>
        <taxon>Pyronemataceae</taxon>
        <taxon>Sphaerosporella</taxon>
    </lineage>
</organism>
<comment type="caution">
    <text evidence="1">The sequence shown here is derived from an EMBL/GenBank/DDBJ whole genome shotgun (WGS) entry which is preliminary data.</text>
</comment>
<dbReference type="EMBL" id="VXIS01000200">
    <property type="protein sequence ID" value="KAA8897380.1"/>
    <property type="molecule type" value="Genomic_DNA"/>
</dbReference>
<keyword evidence="2" id="KW-1185">Reference proteome</keyword>
<dbReference type="OrthoDB" id="5507229at2759"/>
<evidence type="ECO:0000313" key="1">
    <source>
        <dbReference type="EMBL" id="KAA8897380.1"/>
    </source>
</evidence>
<accession>A0A5J5ENB1</accession>
<dbReference type="InParanoid" id="A0A5J5ENB1"/>
<gene>
    <name evidence="1" type="ORF">FN846DRAFT_910407</name>
</gene>
<evidence type="ECO:0000313" key="2">
    <source>
        <dbReference type="Proteomes" id="UP000326924"/>
    </source>
</evidence>
<dbReference type="Proteomes" id="UP000326924">
    <property type="component" value="Unassembled WGS sequence"/>
</dbReference>
<proteinExistence type="predicted"/>
<name>A0A5J5ENB1_9PEZI</name>